<feature type="region of interest" description="Disordered" evidence="6">
    <location>
        <begin position="798"/>
        <end position="946"/>
    </location>
</feature>
<evidence type="ECO:0000256" key="3">
    <source>
        <dbReference type="ARBA" id="ARBA00022692"/>
    </source>
</evidence>
<feature type="region of interest" description="Disordered" evidence="6">
    <location>
        <begin position="1119"/>
        <end position="1144"/>
    </location>
</feature>
<feature type="domain" description="TraD/TraG TraM recognition site" evidence="8">
    <location>
        <begin position="601"/>
        <end position="723"/>
    </location>
</feature>
<evidence type="ECO:0000256" key="1">
    <source>
        <dbReference type="ARBA" id="ARBA00004651"/>
    </source>
</evidence>
<keyword evidence="4 7" id="KW-1133">Transmembrane helix</keyword>
<evidence type="ECO:0000259" key="8">
    <source>
        <dbReference type="Pfam" id="PF12696"/>
    </source>
</evidence>
<comment type="caution">
    <text evidence="9">The sequence shown here is derived from an EMBL/GenBank/DDBJ whole genome shotgun (WGS) entry which is preliminary data.</text>
</comment>
<dbReference type="PANTHER" id="PTHR37937:SF1">
    <property type="entry name" value="CONJUGATIVE TRANSFER: DNA TRANSPORT"/>
    <property type="match status" value="1"/>
</dbReference>
<feature type="transmembrane region" description="Helical" evidence="7">
    <location>
        <begin position="68"/>
        <end position="90"/>
    </location>
</feature>
<keyword evidence="9" id="KW-0614">Plasmid</keyword>
<reference evidence="9 10" key="1">
    <citation type="submission" date="2015-01" db="EMBL/GenBank/DDBJ databases">
        <title>Comparative genomics of the lactic acid bacteria isolated from the honey bee gut.</title>
        <authorList>
            <person name="Ellegaard K.M."/>
            <person name="Tamarit D."/>
            <person name="Javelind E."/>
            <person name="Olofsson T."/>
            <person name="Andersson S.G."/>
            <person name="Vasquez A."/>
        </authorList>
    </citation>
    <scope>NUCLEOTIDE SEQUENCE [LARGE SCALE GENOMIC DNA]</scope>
    <source>
        <strain evidence="9 10">Hma11</strain>
        <plasmid evidence="9">pHma11p1</plasmid>
    </source>
</reference>
<evidence type="ECO:0000313" key="9">
    <source>
        <dbReference type="EMBL" id="KJY59633.1"/>
    </source>
</evidence>
<dbReference type="AlphaFoldDB" id="A0A0F4LMV1"/>
<geneLocation type="plasmid" evidence="9">
    <name>pHma11p1</name>
</geneLocation>
<protein>
    <recommendedName>
        <fullName evidence="8">TraD/TraG TraM recognition site domain-containing protein</fullName>
    </recommendedName>
</protein>
<dbReference type="CDD" id="cd01127">
    <property type="entry name" value="TrwB_TraG_TraD_VirD4"/>
    <property type="match status" value="1"/>
</dbReference>
<dbReference type="InterPro" id="IPR051539">
    <property type="entry name" value="T4SS-coupling_protein"/>
</dbReference>
<feature type="transmembrane region" description="Helical" evidence="7">
    <location>
        <begin position="169"/>
        <end position="187"/>
    </location>
</feature>
<dbReference type="Proteomes" id="UP000033682">
    <property type="component" value="Unassembled WGS sequence"/>
</dbReference>
<feature type="transmembrane region" description="Helical" evidence="7">
    <location>
        <begin position="126"/>
        <end position="144"/>
    </location>
</feature>
<organism evidence="9 10">
    <name type="scientific">Lactobacillus apis</name>
    <dbReference type="NCBI Taxonomy" id="303541"/>
    <lineage>
        <taxon>Bacteria</taxon>
        <taxon>Bacillati</taxon>
        <taxon>Bacillota</taxon>
        <taxon>Bacilli</taxon>
        <taxon>Lactobacillales</taxon>
        <taxon>Lactobacillaceae</taxon>
        <taxon>Lactobacillus</taxon>
    </lineage>
</organism>
<evidence type="ECO:0000256" key="5">
    <source>
        <dbReference type="ARBA" id="ARBA00023136"/>
    </source>
</evidence>
<dbReference type="Gene3D" id="3.40.50.300">
    <property type="entry name" value="P-loop containing nucleotide triphosphate hydrolases"/>
    <property type="match status" value="1"/>
</dbReference>
<evidence type="ECO:0000256" key="7">
    <source>
        <dbReference type="SAM" id="Phobius"/>
    </source>
</evidence>
<feature type="transmembrane region" description="Helical" evidence="7">
    <location>
        <begin position="41"/>
        <end position="62"/>
    </location>
</feature>
<accession>A0A0F4LMV1</accession>
<dbReference type="PATRIC" id="fig|303541.3.peg.34"/>
<sequence>MLKKMSEKVDDFVNKYNANISFLDKVGLENSIRLFDWIRRMLWIIPGVSWAIEIILTIVPAIKTLDRIYLFIELIILLALVANLIVSFIINRLLLYFNTRNTELDPYERTKKLWDIQHKGDSQQSITTGAIIALPFVFIILPYLEFLRQNPTIKGWTVAMTDELNGNPFVFRFIIMSIPILVTALIYEKMLQQERLHEQSINEWMSTFRYENKDLHSVLSGDSNNVGGEANNETEEAPDPYIVIGKSIKTDDNVILPPANRKQNSVYFGPSGSGKSSTVLIPQIRQDIEHLLRYMRDASEIRQDPGYLKKRGNIATHYLNGIAVIETSNELCKQVYDMALAMGVPEDSIAYLDPTNEYSTGMNMLRGPTDTVVETMTNIIAGVKEGHKDFFAEAERTHLKHYILLLKFTAVMRNEIATFTDLTELYNDIFEVRQRQKDLFRYVNILKKKQAKAKKEYDTDPQSKVLRARYEELFDKYKIADDTLQWFNTNIVALWQGKNPATYKSGPHAGEQMYADAQAQNVQGLKNTLDDLSKNKYLRRVLFRDTGFDLDSLLLNGGILLCNTAKAELKDQLSQRLGQMYLMSFQAATFRRSPDKVPMFVLYADEFPDFISDSFRSYIAQARKYGVATVVAAQSPSQLSLNNGQDFFNTLMSNMLTRGTFGDLGPEDARKLEPFFGQHTKIEENISEQEIELTADQADNRKMITARKTQEPNISANQIMALPPFTLALRHPSRQGSSMFDLIQAHYLTDEEIRNYPDKFDPDNNEADKKAYEAMIETDTKVNPDFDEVDEEIIAELSENKEQAKSSDPLVATQELNISDDKDDYDSISDGSKTEGAEADDDLRKPRGNTPSNAENGADAQNESNKGQSIIFTAEDDDDAGPSAELTNNRVLDSQEIAQKKEEARKVARRAVHLSESHGGNDRLKNGVKTDNEIPKDNNQDSPTIAENVNATDIDTEKKVVTEDNMLVQKDNKLVVEKKDRENMVKIKQENDAAHAKELKKQLLDGLSQKLQTVANDPSITSGEKVSQLTELKKENIEDVKIICGQEIAEKVTRKIDGAIAKFRDQLNEPTEPIRKDDDLETIMAKSKSTGEKARAYEKQLEEEKAAKELDDMIDKFFKNKDTVSDDDDSELEGITEQHGGDYE</sequence>
<evidence type="ECO:0000256" key="4">
    <source>
        <dbReference type="ARBA" id="ARBA00022989"/>
    </source>
</evidence>
<dbReference type="HOGENOM" id="CLU_278461_0_0_9"/>
<keyword evidence="2" id="KW-1003">Cell membrane</keyword>
<gene>
    <name evidence="9" type="ORF">JF72_14640</name>
</gene>
<dbReference type="SUPFAM" id="SSF52540">
    <property type="entry name" value="P-loop containing nucleoside triphosphate hydrolases"/>
    <property type="match status" value="1"/>
</dbReference>
<feature type="compositionally biased region" description="Acidic residues" evidence="6">
    <location>
        <begin position="1125"/>
        <end position="1134"/>
    </location>
</feature>
<evidence type="ECO:0000313" key="10">
    <source>
        <dbReference type="Proteomes" id="UP000033682"/>
    </source>
</evidence>
<keyword evidence="10" id="KW-1185">Reference proteome</keyword>
<dbReference type="Pfam" id="PF12696">
    <property type="entry name" value="TraG-D_C"/>
    <property type="match status" value="1"/>
</dbReference>
<dbReference type="EMBL" id="JXLG01000016">
    <property type="protein sequence ID" value="KJY59633.1"/>
    <property type="molecule type" value="Genomic_DNA"/>
</dbReference>
<proteinExistence type="predicted"/>
<comment type="subcellular location">
    <subcellularLocation>
        <location evidence="1">Cell membrane</location>
        <topology evidence="1">Multi-pass membrane protein</topology>
    </subcellularLocation>
</comment>
<name>A0A0F4LMV1_9LACO</name>
<dbReference type="InterPro" id="IPR032689">
    <property type="entry name" value="TraG-D_C"/>
</dbReference>
<feature type="compositionally biased region" description="Basic and acidic residues" evidence="6">
    <location>
        <begin position="913"/>
        <end position="939"/>
    </location>
</feature>
<dbReference type="GO" id="GO:0005886">
    <property type="term" value="C:plasma membrane"/>
    <property type="evidence" value="ECO:0007669"/>
    <property type="project" value="UniProtKB-SubCell"/>
</dbReference>
<dbReference type="RefSeq" id="WP_046308269.1">
    <property type="nucleotide sequence ID" value="NZ_KQ034005.1"/>
</dbReference>
<keyword evidence="3 7" id="KW-0812">Transmembrane</keyword>
<feature type="compositionally biased region" description="Polar residues" evidence="6">
    <location>
        <begin position="849"/>
        <end position="871"/>
    </location>
</feature>
<dbReference type="InterPro" id="IPR027417">
    <property type="entry name" value="P-loop_NTPase"/>
</dbReference>
<dbReference type="PANTHER" id="PTHR37937">
    <property type="entry name" value="CONJUGATIVE TRANSFER: DNA TRANSPORT"/>
    <property type="match status" value="1"/>
</dbReference>
<evidence type="ECO:0000256" key="6">
    <source>
        <dbReference type="SAM" id="MobiDB-lite"/>
    </source>
</evidence>
<keyword evidence="5 7" id="KW-0472">Membrane</keyword>
<evidence type="ECO:0000256" key="2">
    <source>
        <dbReference type="ARBA" id="ARBA00022475"/>
    </source>
</evidence>